<gene>
    <name evidence="1" type="ORF">QDS18_14960</name>
</gene>
<accession>A0AAP3ZZ04</accession>
<evidence type="ECO:0000313" key="1">
    <source>
        <dbReference type="EMBL" id="MDH2332170.1"/>
    </source>
</evidence>
<proteinExistence type="predicted"/>
<sequence length="60" mass="6815">MVLPTSDQFGSTRMDMVTEAKSNTVAYERHGTPATDRGRYRKKRTKVVLGRAVLKPYRSV</sequence>
<dbReference type="RefSeq" id="WP_023990249.1">
    <property type="nucleotide sequence ID" value="NZ_CP017968.3"/>
</dbReference>
<name>A0AAP3ZZ04_PAEPO</name>
<dbReference type="Proteomes" id="UP001229409">
    <property type="component" value="Unassembled WGS sequence"/>
</dbReference>
<dbReference type="AlphaFoldDB" id="A0AAP3ZZ04"/>
<protein>
    <submittedName>
        <fullName evidence="1">Uncharacterized protein</fullName>
    </submittedName>
</protein>
<organism evidence="1 2">
    <name type="scientific">Paenibacillus polymyxa</name>
    <name type="common">Bacillus polymyxa</name>
    <dbReference type="NCBI Taxonomy" id="1406"/>
    <lineage>
        <taxon>Bacteria</taxon>
        <taxon>Bacillati</taxon>
        <taxon>Bacillota</taxon>
        <taxon>Bacilli</taxon>
        <taxon>Bacillales</taxon>
        <taxon>Paenibacillaceae</taxon>
        <taxon>Paenibacillus</taxon>
    </lineage>
</organism>
<comment type="caution">
    <text evidence="1">The sequence shown here is derived from an EMBL/GenBank/DDBJ whole genome shotgun (WGS) entry which is preliminary data.</text>
</comment>
<dbReference type="EMBL" id="JARVWT010000005">
    <property type="protein sequence ID" value="MDH2332170.1"/>
    <property type="molecule type" value="Genomic_DNA"/>
</dbReference>
<reference evidence="1" key="1">
    <citation type="submission" date="2023-04" db="EMBL/GenBank/DDBJ databases">
        <title>Uncovering the Secrets of Slow-Growing Bacteria in Tropical Savanna Soil through Cultivation and Genomic Analysis.</title>
        <authorList>
            <person name="Goncalves O.S."/>
            <person name="Santana M.F."/>
        </authorList>
    </citation>
    <scope>NUCLEOTIDE SEQUENCE</scope>
    <source>
        <strain evidence="1">ANTI</strain>
    </source>
</reference>
<evidence type="ECO:0000313" key="2">
    <source>
        <dbReference type="Proteomes" id="UP001229409"/>
    </source>
</evidence>